<gene>
    <name evidence="1" type="ORF">PanWU01x14_217780</name>
</gene>
<dbReference type="Proteomes" id="UP000237105">
    <property type="component" value="Unassembled WGS sequence"/>
</dbReference>
<dbReference type="EMBL" id="JXTB01000236">
    <property type="protein sequence ID" value="PON51217.1"/>
    <property type="molecule type" value="Genomic_DNA"/>
</dbReference>
<dbReference type="AlphaFoldDB" id="A0A2P5BQZ9"/>
<dbReference type="STRING" id="3476.A0A2P5BQZ9"/>
<accession>A0A2P5BQZ9</accession>
<organism evidence="1 2">
    <name type="scientific">Parasponia andersonii</name>
    <name type="common">Sponia andersonii</name>
    <dbReference type="NCBI Taxonomy" id="3476"/>
    <lineage>
        <taxon>Eukaryota</taxon>
        <taxon>Viridiplantae</taxon>
        <taxon>Streptophyta</taxon>
        <taxon>Embryophyta</taxon>
        <taxon>Tracheophyta</taxon>
        <taxon>Spermatophyta</taxon>
        <taxon>Magnoliopsida</taxon>
        <taxon>eudicotyledons</taxon>
        <taxon>Gunneridae</taxon>
        <taxon>Pentapetalae</taxon>
        <taxon>rosids</taxon>
        <taxon>fabids</taxon>
        <taxon>Rosales</taxon>
        <taxon>Cannabaceae</taxon>
        <taxon>Parasponia</taxon>
    </lineage>
</organism>
<protein>
    <submittedName>
        <fullName evidence="1">Uncharacterized protein</fullName>
    </submittedName>
</protein>
<comment type="caution">
    <text evidence="1">The sequence shown here is derived from an EMBL/GenBank/DDBJ whole genome shotgun (WGS) entry which is preliminary data.</text>
</comment>
<evidence type="ECO:0000313" key="2">
    <source>
        <dbReference type="Proteomes" id="UP000237105"/>
    </source>
</evidence>
<evidence type="ECO:0000313" key="1">
    <source>
        <dbReference type="EMBL" id="PON51217.1"/>
    </source>
</evidence>
<proteinExistence type="predicted"/>
<sequence>MKERLKKTLLLSPVSQVQPTQILISFLSISLCLLFVQPRRHPISFCHRVAKSITVSLLKQWICIKKFLLEIPLHYAGYYGGVKPRAAGMQHYDTALAYLVLSPPPGVMRNQPGIVIAGASLEGFQLLQMSCIYGVKVDVQNIILRLRNIL</sequence>
<reference evidence="2" key="1">
    <citation type="submission" date="2016-06" db="EMBL/GenBank/DDBJ databases">
        <title>Parallel loss of symbiosis genes in relatives of nitrogen-fixing non-legume Parasponia.</title>
        <authorList>
            <person name="Van Velzen R."/>
            <person name="Holmer R."/>
            <person name="Bu F."/>
            <person name="Rutten L."/>
            <person name="Van Zeijl A."/>
            <person name="Liu W."/>
            <person name="Santuari L."/>
            <person name="Cao Q."/>
            <person name="Sharma T."/>
            <person name="Shen D."/>
            <person name="Roswanjaya Y."/>
            <person name="Wardhani T."/>
            <person name="Kalhor M.S."/>
            <person name="Jansen J."/>
            <person name="Van den Hoogen J."/>
            <person name="Gungor B."/>
            <person name="Hartog M."/>
            <person name="Hontelez J."/>
            <person name="Verver J."/>
            <person name="Yang W.-C."/>
            <person name="Schijlen E."/>
            <person name="Repin R."/>
            <person name="Schilthuizen M."/>
            <person name="Schranz E."/>
            <person name="Heidstra R."/>
            <person name="Miyata K."/>
            <person name="Fedorova E."/>
            <person name="Kohlen W."/>
            <person name="Bisseling T."/>
            <person name="Smit S."/>
            <person name="Geurts R."/>
        </authorList>
    </citation>
    <scope>NUCLEOTIDE SEQUENCE [LARGE SCALE GENOMIC DNA]</scope>
    <source>
        <strain evidence="2">cv. WU1-14</strain>
    </source>
</reference>
<name>A0A2P5BQZ9_PARAD</name>
<keyword evidence="2" id="KW-1185">Reference proteome</keyword>